<evidence type="ECO:0000313" key="7">
    <source>
        <dbReference type="Proteomes" id="UP000284605"/>
    </source>
</evidence>
<proteinExistence type="predicted"/>
<evidence type="ECO:0000256" key="1">
    <source>
        <dbReference type="ARBA" id="ARBA00005189"/>
    </source>
</evidence>
<dbReference type="CDD" id="cd07989">
    <property type="entry name" value="LPLAT_AGPAT-like"/>
    <property type="match status" value="1"/>
</dbReference>
<dbReference type="GO" id="GO:0003841">
    <property type="term" value="F:1-acylglycerol-3-phosphate O-acyltransferase activity"/>
    <property type="evidence" value="ECO:0007669"/>
    <property type="project" value="TreeGrafter"/>
</dbReference>
<keyword evidence="3 6" id="KW-0012">Acyltransferase</keyword>
<evidence type="ECO:0000256" key="4">
    <source>
        <dbReference type="SAM" id="Phobius"/>
    </source>
</evidence>
<sequence length="240" mass="26599">MTALLWLRSGLFNAFFYLWTFAMTVVALPTLVMPRAAILRATGFWISGLNLALRVICGVRIEVRGRERVPQGAVLYAAKHQSAWDTIALLPICGFPAVVLKRELTWIPLYGWYILRLNMIPVDRAAGAKALKDMVRLSRREADSGHSLLIFPQGTRVAVGAKLPYQPGVAALYGQLGRPCVPVALNSGQVWPRRTFLRRPGTIVVEFLNPIPPGLRREPFMTTLEAQIEAAADALAKVNR</sequence>
<keyword evidence="4" id="KW-0812">Transmembrane</keyword>
<protein>
    <submittedName>
        <fullName evidence="6">1-acyl-sn-glycerol-3-phosphate acyltransferase</fullName>
    </submittedName>
</protein>
<dbReference type="AlphaFoldDB" id="A0A418VU86"/>
<evidence type="ECO:0000313" key="6">
    <source>
        <dbReference type="EMBL" id="RJF80728.1"/>
    </source>
</evidence>
<dbReference type="PANTHER" id="PTHR10434:SF40">
    <property type="entry name" value="1-ACYL-SN-GLYCEROL-3-PHOSPHATE ACYLTRANSFERASE"/>
    <property type="match status" value="1"/>
</dbReference>
<accession>A0A418VU86</accession>
<dbReference type="GO" id="GO:0006654">
    <property type="term" value="P:phosphatidic acid biosynthetic process"/>
    <property type="evidence" value="ECO:0007669"/>
    <property type="project" value="TreeGrafter"/>
</dbReference>
<feature type="transmembrane region" description="Helical" evidence="4">
    <location>
        <begin position="38"/>
        <end position="57"/>
    </location>
</feature>
<dbReference type="SUPFAM" id="SSF69593">
    <property type="entry name" value="Glycerol-3-phosphate (1)-acyltransferase"/>
    <property type="match status" value="1"/>
</dbReference>
<dbReference type="InterPro" id="IPR002123">
    <property type="entry name" value="Plipid/glycerol_acylTrfase"/>
</dbReference>
<feature type="domain" description="Phospholipid/glycerol acyltransferase" evidence="5">
    <location>
        <begin position="74"/>
        <end position="188"/>
    </location>
</feature>
<dbReference type="PANTHER" id="PTHR10434">
    <property type="entry name" value="1-ACYL-SN-GLYCEROL-3-PHOSPHATE ACYLTRANSFERASE"/>
    <property type="match status" value="1"/>
</dbReference>
<comment type="caution">
    <text evidence="6">The sequence shown here is derived from an EMBL/GenBank/DDBJ whole genome shotgun (WGS) entry which is preliminary data.</text>
</comment>
<reference evidence="6 7" key="1">
    <citation type="submission" date="2018-09" db="EMBL/GenBank/DDBJ databases">
        <authorList>
            <person name="Zhu H."/>
        </authorList>
    </citation>
    <scope>NUCLEOTIDE SEQUENCE [LARGE SCALE GENOMIC DNA]</scope>
    <source>
        <strain evidence="6 7">K1W22B-8</strain>
    </source>
</reference>
<keyword evidence="4" id="KW-0472">Membrane</keyword>
<evidence type="ECO:0000259" key="5">
    <source>
        <dbReference type="SMART" id="SM00563"/>
    </source>
</evidence>
<dbReference type="SMART" id="SM00563">
    <property type="entry name" value="PlsC"/>
    <property type="match status" value="1"/>
</dbReference>
<name>A0A418VU86_9PROT</name>
<dbReference type="OrthoDB" id="5290997at2"/>
<keyword evidence="2 6" id="KW-0808">Transferase</keyword>
<dbReference type="RefSeq" id="WP_119782780.1">
    <property type="nucleotide sequence ID" value="NZ_QYUK01000016.1"/>
</dbReference>
<gene>
    <name evidence="6" type="ORF">D3874_26940</name>
</gene>
<dbReference type="EMBL" id="QYUK01000016">
    <property type="protein sequence ID" value="RJF80728.1"/>
    <property type="molecule type" value="Genomic_DNA"/>
</dbReference>
<organism evidence="6 7">
    <name type="scientific">Oleomonas cavernae</name>
    <dbReference type="NCBI Taxonomy" id="2320859"/>
    <lineage>
        <taxon>Bacteria</taxon>
        <taxon>Pseudomonadati</taxon>
        <taxon>Pseudomonadota</taxon>
        <taxon>Alphaproteobacteria</taxon>
        <taxon>Acetobacterales</taxon>
        <taxon>Acetobacteraceae</taxon>
        <taxon>Oleomonas</taxon>
    </lineage>
</organism>
<evidence type="ECO:0000256" key="3">
    <source>
        <dbReference type="ARBA" id="ARBA00023315"/>
    </source>
</evidence>
<feature type="transmembrane region" description="Helical" evidence="4">
    <location>
        <begin position="12"/>
        <end position="32"/>
    </location>
</feature>
<comment type="pathway">
    <text evidence="1">Lipid metabolism.</text>
</comment>
<keyword evidence="7" id="KW-1185">Reference proteome</keyword>
<evidence type="ECO:0000256" key="2">
    <source>
        <dbReference type="ARBA" id="ARBA00022679"/>
    </source>
</evidence>
<dbReference type="Proteomes" id="UP000284605">
    <property type="component" value="Unassembled WGS sequence"/>
</dbReference>
<keyword evidence="4" id="KW-1133">Transmembrane helix</keyword>
<dbReference type="Pfam" id="PF01553">
    <property type="entry name" value="Acyltransferase"/>
    <property type="match status" value="1"/>
</dbReference>